<proteinExistence type="predicted"/>
<dbReference type="VEuPathDB" id="FungiDB:ATCC64974_47980"/>
<gene>
    <name evidence="2" type="ORF">CAN33_0017270</name>
</gene>
<dbReference type="VEuPathDB" id="FungiDB:M747DRAFT_328781"/>
<dbReference type="SUPFAM" id="SSF52151">
    <property type="entry name" value="FabD/lysophospholipase-like"/>
    <property type="match status" value="1"/>
</dbReference>
<organism evidence="2 3">
    <name type="scientific">Aspergillus niger</name>
    <dbReference type="NCBI Taxonomy" id="5061"/>
    <lineage>
        <taxon>Eukaryota</taxon>
        <taxon>Fungi</taxon>
        <taxon>Dikarya</taxon>
        <taxon>Ascomycota</taxon>
        <taxon>Pezizomycotina</taxon>
        <taxon>Eurotiomycetes</taxon>
        <taxon>Eurotiomycetidae</taxon>
        <taxon>Eurotiales</taxon>
        <taxon>Aspergillaceae</taxon>
        <taxon>Aspergillus</taxon>
        <taxon>Aspergillus subgen. Circumdati</taxon>
    </lineage>
</organism>
<dbReference type="InterPro" id="IPR016035">
    <property type="entry name" value="Acyl_Trfase/lysoPLipase"/>
</dbReference>
<dbReference type="VEuPathDB" id="FungiDB:ASPNIDRAFT2_39830"/>
<feature type="region of interest" description="Disordered" evidence="1">
    <location>
        <begin position="263"/>
        <end position="302"/>
    </location>
</feature>
<accession>A0A505I9H0</accession>
<dbReference type="AlphaFoldDB" id="A0A505I9H0"/>
<dbReference type="VEuPathDB" id="FungiDB:An07g06720"/>
<evidence type="ECO:0000313" key="2">
    <source>
        <dbReference type="EMBL" id="TPR08124.1"/>
    </source>
</evidence>
<evidence type="ECO:0000313" key="3">
    <source>
        <dbReference type="Proteomes" id="UP000197666"/>
    </source>
</evidence>
<sequence length="324" mass="35151">MSASNCRESVVTALGKVYDSQWSPIRTNENEEMNEVNYRFQTYDTPEKTNSGDPNLGTAFTGPLWWVARACTAAPTYFIPKEIEALNGNIWRFKDAGLVLQNPTQEGVDEVLRWGPPSETYAQCFNTIIYSGPDGFIRKHTNKPYSASQIGLLVVCLPSQFAGGIYMCDTTNGILGVFCSYAYPTAPPVASNSIEHVLKDGDYLLYSAFKSCGLDTSALLFLTPEIVVASEAWPSITLPGVTWVNEQNRDEFAVMHLPRGTGAAAADGGKGGPTPITFGNEPPSPPYGNDSPDDISPDKDDKSAVLQYADGAIFAVIPPWAVRV</sequence>
<reference evidence="3" key="1">
    <citation type="submission" date="2018-10" db="EMBL/GenBank/DDBJ databases">
        <title>FDA dAtabase for Regulatory Grade micrObial Sequences (FDA-ARGOS): Supporting development and validation of Infectious Disease Dx tests.</title>
        <authorList>
            <person name="Kerrigan L."/>
            <person name="Tallon L."/>
            <person name="Sadzewicz L."/>
            <person name="Sengamalay N."/>
            <person name="Ott S."/>
            <person name="Godinez A."/>
            <person name="Nagaraj S."/>
            <person name="Vavikolanu K."/>
            <person name="Nadendla S."/>
            <person name="George J."/>
            <person name="Sichtig H."/>
        </authorList>
    </citation>
    <scope>NUCLEOTIDE SEQUENCE [LARGE SCALE GENOMIC DNA]</scope>
    <source>
        <strain evidence="3">FDAARGOS_311</strain>
    </source>
</reference>
<dbReference type="EMBL" id="NKJJ02000007">
    <property type="protein sequence ID" value="TPR08124.1"/>
    <property type="molecule type" value="Genomic_DNA"/>
</dbReference>
<comment type="caution">
    <text evidence="2">The sequence shown here is derived from an EMBL/GenBank/DDBJ whole genome shotgun (WGS) entry which is preliminary data.</text>
</comment>
<dbReference type="Proteomes" id="UP000197666">
    <property type="component" value="Unassembled WGS sequence"/>
</dbReference>
<protein>
    <submittedName>
        <fullName evidence="2">Short chain dehydrogenase family protein</fullName>
    </submittedName>
</protein>
<dbReference type="Gene3D" id="3.40.1090.10">
    <property type="entry name" value="Cytosolic phospholipase A2 catalytic domain"/>
    <property type="match status" value="1"/>
</dbReference>
<dbReference type="VEuPathDB" id="FungiDB:ASPNIDRAFT2_39831"/>
<evidence type="ECO:0000256" key="1">
    <source>
        <dbReference type="SAM" id="MobiDB-lite"/>
    </source>
</evidence>
<name>A0A505I9H0_ASPNG</name>